<evidence type="ECO:0000313" key="2">
    <source>
        <dbReference type="EMBL" id="CAA2105419.1"/>
    </source>
</evidence>
<protein>
    <submittedName>
        <fullName evidence="2">Uncharacterized protein</fullName>
    </submittedName>
</protein>
<name>A0A679J344_9HYPH</name>
<feature type="signal peptide" evidence="1">
    <location>
        <begin position="1"/>
        <end position="23"/>
    </location>
</feature>
<organism evidence="2">
    <name type="scientific">Methylobacterium bullatum</name>
    <dbReference type="NCBI Taxonomy" id="570505"/>
    <lineage>
        <taxon>Bacteria</taxon>
        <taxon>Pseudomonadati</taxon>
        <taxon>Pseudomonadota</taxon>
        <taxon>Alphaproteobacteria</taxon>
        <taxon>Hyphomicrobiales</taxon>
        <taxon>Methylobacteriaceae</taxon>
        <taxon>Methylobacterium</taxon>
    </lineage>
</organism>
<dbReference type="AlphaFoldDB" id="A0A679J344"/>
<sequence>MPVAKVKKLRASGSIPSATAAVAATFQTTLLAGLQGAGSAKVRY</sequence>
<keyword evidence="1" id="KW-0732">Signal</keyword>
<proteinExistence type="predicted"/>
<feature type="chain" id="PRO_5025462085" evidence="1">
    <location>
        <begin position="24"/>
        <end position="44"/>
    </location>
</feature>
<accession>A0A679J344</accession>
<evidence type="ECO:0000256" key="1">
    <source>
        <dbReference type="SAM" id="SignalP"/>
    </source>
</evidence>
<gene>
    <name evidence="2" type="ORF">MBUL_03183</name>
</gene>
<reference evidence="2" key="1">
    <citation type="submission" date="2019-12" db="EMBL/GenBank/DDBJ databases">
        <authorList>
            <person name="Cremers G."/>
        </authorList>
    </citation>
    <scope>NUCLEOTIDE SEQUENCE</scope>
    <source>
        <strain evidence="2">Mbul1</strain>
    </source>
</reference>
<dbReference type="EMBL" id="LR743504">
    <property type="protein sequence ID" value="CAA2105419.1"/>
    <property type="molecule type" value="Genomic_DNA"/>
</dbReference>